<dbReference type="SMART" id="SM00368">
    <property type="entry name" value="LRR_RI"/>
    <property type="match status" value="5"/>
</dbReference>
<comment type="caution">
    <text evidence="8">The sequence shown here is derived from an EMBL/GenBank/DDBJ whole genome shotgun (WGS) entry which is preliminary data.</text>
</comment>
<comment type="similarity">
    <text evidence="1 6">Belongs to the Arg-specific ADP-ribosyltransferase family.</text>
</comment>
<dbReference type="Gene3D" id="3.80.10.10">
    <property type="entry name" value="Ribonuclease Inhibitor"/>
    <property type="match status" value="1"/>
</dbReference>
<dbReference type="InterPro" id="IPR000768">
    <property type="entry name" value="ART"/>
</dbReference>
<evidence type="ECO:0000313" key="9">
    <source>
        <dbReference type="Proteomes" id="UP000663828"/>
    </source>
</evidence>
<evidence type="ECO:0000313" key="8">
    <source>
        <dbReference type="EMBL" id="CAF1384971.1"/>
    </source>
</evidence>
<dbReference type="PROSITE" id="PS51996">
    <property type="entry name" value="TR_MART"/>
    <property type="match status" value="1"/>
</dbReference>
<dbReference type="Proteomes" id="UP000663828">
    <property type="component" value="Unassembled WGS sequence"/>
</dbReference>
<evidence type="ECO:0000256" key="6">
    <source>
        <dbReference type="RuleBase" id="RU361228"/>
    </source>
</evidence>
<dbReference type="GO" id="GO:0016779">
    <property type="term" value="F:nucleotidyltransferase activity"/>
    <property type="evidence" value="ECO:0007669"/>
    <property type="project" value="UniProtKB-KW"/>
</dbReference>
<dbReference type="SUPFAM" id="SSF52047">
    <property type="entry name" value="RNI-like"/>
    <property type="match status" value="1"/>
</dbReference>
<evidence type="ECO:0000256" key="2">
    <source>
        <dbReference type="ARBA" id="ARBA00022676"/>
    </source>
</evidence>
<keyword evidence="6" id="KW-0520">NAD</keyword>
<accession>A0A815K0Y5</accession>
<sequence length="469" mass="52106">MNPFDAQTHAARLSDMVEEPGRILLPIEGYEIMPLVSLKESVQPLKSLIPNIEQLIRVANSNVKTTLDSLSPDESAAIVLYSMPCSPIEDAFYFILNKTLRMKNRDALRPWFLYLKLLITALSKLPSKRRVVHRGVTRDLSADYHQGETIVWWGFSSCTSCLKVLQNQIFLGETGKRTLFTIDCHSAKDVQQHSMIAKESEILLLPARQFKVIAIMDVGNDLHIIHLEEVDPPSPLLALLPMGGVLPNSIPYCNDQLEQIIRNCQSRQMDLSGQQLSDQDMRIVVKQGIVGKQCATLDLMKSDLTLGAITILKNVMRKKTFLEVLNISYCAIADSGACLLASVVNSSNLKRLDLEANDISDSGVEHLAKALETNTTLLDLSLKLNRISSQGVNKLTKALVGDSTCLEILNLGANVDVNDESVDSIVALIERNRSLKKLDLRHCSLSTLGNDKLRPIAKARKGFILWLSR</sequence>
<dbReference type="Pfam" id="PF01129">
    <property type="entry name" value="ART"/>
    <property type="match status" value="1"/>
</dbReference>
<evidence type="ECO:0000256" key="4">
    <source>
        <dbReference type="ARBA" id="ARBA00022695"/>
    </source>
</evidence>
<dbReference type="Gene3D" id="3.90.176.10">
    <property type="entry name" value="Toxin ADP-ribosyltransferase, Chain A, domain 1"/>
    <property type="match status" value="1"/>
</dbReference>
<name>A0A815K0Y5_ADIRI</name>
<reference evidence="8" key="1">
    <citation type="submission" date="2021-02" db="EMBL/GenBank/DDBJ databases">
        <authorList>
            <person name="Nowell W R."/>
        </authorList>
    </citation>
    <scope>NUCLEOTIDE SEQUENCE</scope>
</reference>
<comment type="catalytic activity">
    <reaction evidence="5 6">
        <text>L-arginyl-[protein] + NAD(+) = N(omega)-(ADP-D-ribosyl)-L-arginyl-[protein] + nicotinamide + H(+)</text>
        <dbReference type="Rhea" id="RHEA:19149"/>
        <dbReference type="Rhea" id="RHEA-COMP:10532"/>
        <dbReference type="Rhea" id="RHEA-COMP:15087"/>
        <dbReference type="ChEBI" id="CHEBI:15378"/>
        <dbReference type="ChEBI" id="CHEBI:17154"/>
        <dbReference type="ChEBI" id="CHEBI:29965"/>
        <dbReference type="ChEBI" id="CHEBI:57540"/>
        <dbReference type="ChEBI" id="CHEBI:142554"/>
        <dbReference type="EC" id="2.4.2.31"/>
    </reaction>
</comment>
<keyword evidence="4" id="KW-0548">Nucleotidyltransferase</keyword>
<dbReference type="GO" id="GO:0106274">
    <property type="term" value="F:NAD+-protein-arginine ADP-ribosyltransferase activity"/>
    <property type="evidence" value="ECO:0007669"/>
    <property type="project" value="UniProtKB-EC"/>
</dbReference>
<keyword evidence="3 6" id="KW-0808">Transferase</keyword>
<dbReference type="EC" id="2.4.2.31" evidence="6"/>
<dbReference type="EMBL" id="CAJNOJ010000260">
    <property type="protein sequence ID" value="CAF1347113.1"/>
    <property type="molecule type" value="Genomic_DNA"/>
</dbReference>
<dbReference type="SUPFAM" id="SSF56399">
    <property type="entry name" value="ADP-ribosylation"/>
    <property type="match status" value="1"/>
</dbReference>
<keyword evidence="9" id="KW-1185">Reference proteome</keyword>
<dbReference type="InterPro" id="IPR001611">
    <property type="entry name" value="Leu-rich_rpt"/>
</dbReference>
<dbReference type="AlphaFoldDB" id="A0A815K0Y5"/>
<dbReference type="OrthoDB" id="120976at2759"/>
<dbReference type="PANTHER" id="PTHR24114">
    <property type="entry name" value="LEUCINE RICH REPEAT FAMILY PROTEIN"/>
    <property type="match status" value="1"/>
</dbReference>
<dbReference type="PANTHER" id="PTHR24114:SF2">
    <property type="entry name" value="F-BOX DOMAIN-CONTAINING PROTEIN-RELATED"/>
    <property type="match status" value="1"/>
</dbReference>
<dbReference type="EMBL" id="CAJNOR010003167">
    <property type="protein sequence ID" value="CAF1384971.1"/>
    <property type="molecule type" value="Genomic_DNA"/>
</dbReference>
<keyword evidence="6" id="KW-0521">NADP</keyword>
<evidence type="ECO:0000256" key="3">
    <source>
        <dbReference type="ARBA" id="ARBA00022679"/>
    </source>
</evidence>
<protein>
    <recommendedName>
        <fullName evidence="6">NAD(P)(+)--arginine ADP-ribosyltransferase</fullName>
        <ecNumber evidence="6">2.4.2.31</ecNumber>
    </recommendedName>
    <alternativeName>
        <fullName evidence="6">Mono(ADP-ribosyl)transferase</fullName>
    </alternativeName>
</protein>
<evidence type="ECO:0000256" key="1">
    <source>
        <dbReference type="ARBA" id="ARBA00009558"/>
    </source>
</evidence>
<evidence type="ECO:0000256" key="5">
    <source>
        <dbReference type="ARBA" id="ARBA00047597"/>
    </source>
</evidence>
<dbReference type="InterPro" id="IPR052394">
    <property type="entry name" value="LRR-containing"/>
</dbReference>
<keyword evidence="2 6" id="KW-0328">Glycosyltransferase</keyword>
<dbReference type="Proteomes" id="UP000663852">
    <property type="component" value="Unassembled WGS sequence"/>
</dbReference>
<organism evidence="8 9">
    <name type="scientific">Adineta ricciae</name>
    <name type="common">Rotifer</name>
    <dbReference type="NCBI Taxonomy" id="249248"/>
    <lineage>
        <taxon>Eukaryota</taxon>
        <taxon>Metazoa</taxon>
        <taxon>Spiralia</taxon>
        <taxon>Gnathifera</taxon>
        <taxon>Rotifera</taxon>
        <taxon>Eurotatoria</taxon>
        <taxon>Bdelloidea</taxon>
        <taxon>Adinetida</taxon>
        <taxon>Adinetidae</taxon>
        <taxon>Adineta</taxon>
    </lineage>
</organism>
<gene>
    <name evidence="7" type="ORF">EDS130_LOCUS33063</name>
    <name evidence="8" type="ORF">XAT740_LOCUS33283</name>
</gene>
<proteinExistence type="inferred from homology"/>
<evidence type="ECO:0000313" key="7">
    <source>
        <dbReference type="EMBL" id="CAF1347113.1"/>
    </source>
</evidence>
<dbReference type="InterPro" id="IPR032675">
    <property type="entry name" value="LRR_dom_sf"/>
</dbReference>
<dbReference type="Pfam" id="PF13516">
    <property type="entry name" value="LRR_6"/>
    <property type="match status" value="4"/>
</dbReference>